<feature type="compositionally biased region" description="Low complexity" evidence="3">
    <location>
        <begin position="159"/>
        <end position="180"/>
    </location>
</feature>
<dbReference type="PROSITE" id="PS50801">
    <property type="entry name" value="STAS"/>
    <property type="match status" value="1"/>
</dbReference>
<organism evidence="6 7">
    <name type="scientific">Streptomyces diacarni</name>
    <dbReference type="NCBI Taxonomy" id="2800381"/>
    <lineage>
        <taxon>Bacteria</taxon>
        <taxon>Bacillati</taxon>
        <taxon>Actinomycetota</taxon>
        <taxon>Actinomycetes</taxon>
        <taxon>Kitasatosporales</taxon>
        <taxon>Streptomycetaceae</taxon>
        <taxon>Streptomyces</taxon>
    </lineage>
</organism>
<evidence type="ECO:0000256" key="3">
    <source>
        <dbReference type="SAM" id="MobiDB-lite"/>
    </source>
</evidence>
<gene>
    <name evidence="6" type="ORF">DTL70_12880</name>
</gene>
<feature type="domain" description="STAS" evidence="4">
    <location>
        <begin position="31"/>
        <end position="104"/>
    </location>
</feature>
<feature type="region of interest" description="Disordered" evidence="3">
    <location>
        <begin position="106"/>
        <end position="215"/>
    </location>
</feature>
<evidence type="ECO:0000313" key="7">
    <source>
        <dbReference type="Proteomes" id="UP000252914"/>
    </source>
</evidence>
<dbReference type="InterPro" id="IPR036513">
    <property type="entry name" value="STAS_dom_sf"/>
</dbReference>
<dbReference type="Gene3D" id="3.30.450.40">
    <property type="match status" value="1"/>
</dbReference>
<dbReference type="RefSeq" id="WP_114022053.1">
    <property type="nucleotide sequence ID" value="NZ_QOIN01000042.1"/>
</dbReference>
<comment type="caution">
    <text evidence="6">The sequence shown here is derived from an EMBL/GenBank/DDBJ whole genome shotgun (WGS) entry which is preliminary data.</text>
</comment>
<accession>A0A367EZW9</accession>
<keyword evidence="1" id="KW-0805">Transcription regulation</keyword>
<proteinExistence type="predicted"/>
<protein>
    <submittedName>
        <fullName evidence="6">ANTAR domain-containing protein</fullName>
    </submittedName>
</protein>
<evidence type="ECO:0000256" key="2">
    <source>
        <dbReference type="ARBA" id="ARBA00023163"/>
    </source>
</evidence>
<sequence length="491" mass="50987">MSNTGDACDTAHPDQARTEVVRLPGGTSLWVVRVEGGLRDAHHPALSAATPPAPGPAAVLIDLALTPLVSAAGARALTSLAHDLAAGGTELLVATTDETIRRALGDEVTVVPGAPEATTTTPYTPAPAAGAGQDRTTAPATTAGTAGNARTAGKGGGATTSPAAAGPAARTSTGRTTGKADTGGQPTRSNAGTGPGVVTPVAGAHGGAEGPAGQDVERLRSDVDRLRTEVRNLRAKARTHPLVSRAQGILEERYHLPDDRAAFQLMEASSQRFNVRLRTLATAVVTVPRPRSPHSDWFPGRERRVPPALAFEPGLRAASANSSEVLGAVLRRSMEITEATMGEVRLVDPVTGSLRLEKYRGLDEDFAEFFDRVDHTRADGAQTSCAEAARQGTRVTVTDVAADTVFAESAKRALLAAGSRGCHSTPLIAAPGQLQGVVSTHHAHPVRALTATQARALDEVGGQAGRWLDWYQRTVVLDALEDLHHRGGTWA</sequence>
<dbReference type="Pfam" id="PF13185">
    <property type="entry name" value="GAF_2"/>
    <property type="match status" value="1"/>
</dbReference>
<dbReference type="InterPro" id="IPR005561">
    <property type="entry name" value="ANTAR"/>
</dbReference>
<dbReference type="InterPro" id="IPR002645">
    <property type="entry name" value="STAS_dom"/>
</dbReference>
<dbReference type="InterPro" id="IPR036388">
    <property type="entry name" value="WH-like_DNA-bd_sf"/>
</dbReference>
<evidence type="ECO:0000259" key="4">
    <source>
        <dbReference type="PROSITE" id="PS50801"/>
    </source>
</evidence>
<dbReference type="Gene3D" id="1.10.10.10">
    <property type="entry name" value="Winged helix-like DNA-binding domain superfamily/Winged helix DNA-binding domain"/>
    <property type="match status" value="1"/>
</dbReference>
<dbReference type="InterPro" id="IPR029016">
    <property type="entry name" value="GAF-like_dom_sf"/>
</dbReference>
<dbReference type="AlphaFoldDB" id="A0A367EZW9"/>
<dbReference type="EMBL" id="QOIN01000042">
    <property type="protein sequence ID" value="RCG23561.1"/>
    <property type="molecule type" value="Genomic_DNA"/>
</dbReference>
<feature type="compositionally biased region" description="Low complexity" evidence="3">
    <location>
        <begin position="108"/>
        <end position="152"/>
    </location>
</feature>
<dbReference type="SMART" id="SM01012">
    <property type="entry name" value="ANTAR"/>
    <property type="match status" value="1"/>
</dbReference>
<feature type="domain" description="ANTAR" evidence="5">
    <location>
        <begin position="223"/>
        <end position="285"/>
    </location>
</feature>
<dbReference type="InterPro" id="IPR003018">
    <property type="entry name" value="GAF"/>
</dbReference>
<keyword evidence="2" id="KW-0804">Transcription</keyword>
<evidence type="ECO:0000313" key="6">
    <source>
        <dbReference type="EMBL" id="RCG23561.1"/>
    </source>
</evidence>
<dbReference type="PROSITE" id="PS50921">
    <property type="entry name" value="ANTAR"/>
    <property type="match status" value="1"/>
</dbReference>
<keyword evidence="7" id="KW-1185">Reference proteome</keyword>
<evidence type="ECO:0000259" key="5">
    <source>
        <dbReference type="PROSITE" id="PS50921"/>
    </source>
</evidence>
<dbReference type="Pfam" id="PF03861">
    <property type="entry name" value="ANTAR"/>
    <property type="match status" value="1"/>
</dbReference>
<reference evidence="6 7" key="1">
    <citation type="submission" date="2018-06" db="EMBL/GenBank/DDBJ databases">
        <title>Streptomyces reniochalinae sp. nov. and Streptomyces diacarnus sp. nov. from marine sponges.</title>
        <authorList>
            <person name="Li L."/>
        </authorList>
    </citation>
    <scope>NUCLEOTIDE SEQUENCE [LARGE SCALE GENOMIC DNA]</scope>
    <source>
        <strain evidence="6 7">LHW51701</strain>
    </source>
</reference>
<evidence type="ECO:0000256" key="1">
    <source>
        <dbReference type="ARBA" id="ARBA00023015"/>
    </source>
</evidence>
<dbReference type="SUPFAM" id="SSF55781">
    <property type="entry name" value="GAF domain-like"/>
    <property type="match status" value="1"/>
</dbReference>
<dbReference type="GO" id="GO:0003723">
    <property type="term" value="F:RNA binding"/>
    <property type="evidence" value="ECO:0007669"/>
    <property type="project" value="InterPro"/>
</dbReference>
<dbReference type="Proteomes" id="UP000252914">
    <property type="component" value="Unassembled WGS sequence"/>
</dbReference>
<dbReference type="Gene3D" id="3.30.750.24">
    <property type="entry name" value="STAS domain"/>
    <property type="match status" value="1"/>
</dbReference>
<name>A0A367EZW9_9ACTN</name>